<keyword evidence="6" id="KW-0604">Photosystem II</keyword>
<keyword evidence="4" id="KW-1133">Transmembrane helix</keyword>
<dbReference type="AlphaFoldDB" id="A0A481ZJS0"/>
<dbReference type="GO" id="GO:0009523">
    <property type="term" value="C:photosystem II"/>
    <property type="evidence" value="ECO:0007669"/>
    <property type="project" value="UniProtKB-KW"/>
</dbReference>
<dbReference type="GO" id="GO:0019684">
    <property type="term" value="P:photosynthesis, light reaction"/>
    <property type="evidence" value="ECO:0007669"/>
    <property type="project" value="InterPro"/>
</dbReference>
<reference evidence="7" key="1">
    <citation type="journal article" date="2019" name="J. ISSAAS">
        <title>The Unique Evolutionary Trajectory 1 and Dynamic Conformations of DR and IR/DR coexisting Plastomes of the Early Vascular Plant Selaginellaceae (Lycophyte).</title>
        <authorList>
            <person name="Zhang H.-R."/>
            <person name="Xiang Q.-P."/>
            <person name="Zhang X.-C."/>
        </authorList>
    </citation>
    <scope>NUCLEOTIDE SEQUENCE</scope>
</reference>
<dbReference type="SUPFAM" id="SSF161033">
    <property type="entry name" value="Photosystem II reaction center protein M, PsbM"/>
    <property type="match status" value="1"/>
</dbReference>
<evidence type="ECO:0000256" key="3">
    <source>
        <dbReference type="ARBA" id="ARBA00022692"/>
    </source>
</evidence>
<dbReference type="Pfam" id="PF05151">
    <property type="entry name" value="PsbM"/>
    <property type="match status" value="1"/>
</dbReference>
<evidence type="ECO:0000256" key="1">
    <source>
        <dbReference type="ARBA" id="ARBA00022469"/>
    </source>
</evidence>
<evidence type="ECO:0000256" key="5">
    <source>
        <dbReference type="ARBA" id="ARBA00023136"/>
    </source>
</evidence>
<keyword evidence="1" id="KW-0674">Reaction center</keyword>
<keyword evidence="7" id="KW-0150">Chloroplast</keyword>
<name>A0A481ZJS0_9TRAC</name>
<evidence type="ECO:0000256" key="2">
    <source>
        <dbReference type="ARBA" id="ARBA00022531"/>
    </source>
</evidence>
<protein>
    <submittedName>
        <fullName evidence="7">Photosystem II protein M</fullName>
    </submittedName>
</protein>
<keyword evidence="2" id="KW-0602">Photosynthesis</keyword>
<evidence type="ECO:0000313" key="7">
    <source>
        <dbReference type="EMBL" id="QBL02120.1"/>
    </source>
</evidence>
<proteinExistence type="predicted"/>
<dbReference type="RefSeq" id="YP_009582660.1">
    <property type="nucleotide sequence ID" value="NC_041556.1"/>
</dbReference>
<geneLocation type="chloroplast" evidence="7"/>
<dbReference type="NCBIfam" id="TIGR03038">
    <property type="entry name" value="PS_II_psbM"/>
    <property type="match status" value="1"/>
</dbReference>
<organism evidence="7">
    <name type="scientific">Selaginella lyallii</name>
    <dbReference type="NCBI Taxonomy" id="137159"/>
    <lineage>
        <taxon>Eukaryota</taxon>
        <taxon>Viridiplantae</taxon>
        <taxon>Streptophyta</taxon>
        <taxon>Embryophyta</taxon>
        <taxon>Tracheophyta</taxon>
        <taxon>Lycopodiopsida</taxon>
        <taxon>Selaginellales</taxon>
        <taxon>Selaginellaceae</taxon>
        <taxon>Selaginella</taxon>
    </lineage>
</organism>
<keyword evidence="7" id="KW-0934">Plastid</keyword>
<sequence>TEEVNIPAFVATAPFISIPTASPVIPYVKTAGR</sequence>
<dbReference type="EMBL" id="MK156800">
    <property type="protein sequence ID" value="QBL02120.1"/>
    <property type="molecule type" value="Genomic_DNA"/>
</dbReference>
<dbReference type="InterPro" id="IPR007826">
    <property type="entry name" value="PSII_PsbM"/>
</dbReference>
<gene>
    <name evidence="7" type="primary">psbM</name>
</gene>
<keyword evidence="5" id="KW-0472">Membrane</keyword>
<accession>A0A481ZJS0</accession>
<keyword evidence="3" id="KW-0812">Transmembrane</keyword>
<evidence type="ECO:0000256" key="4">
    <source>
        <dbReference type="ARBA" id="ARBA00022989"/>
    </source>
</evidence>
<dbReference type="GeneID" id="39710940"/>
<evidence type="ECO:0000256" key="6">
    <source>
        <dbReference type="ARBA" id="ARBA00023276"/>
    </source>
</evidence>
<dbReference type="InterPro" id="IPR037269">
    <property type="entry name" value="PSII_PsbM_sf"/>
</dbReference>